<comment type="caution">
    <text evidence="2">The sequence shown here is derived from an EMBL/GenBank/DDBJ whole genome shotgun (WGS) entry which is preliminary data.</text>
</comment>
<dbReference type="InterPro" id="IPR015943">
    <property type="entry name" value="WD40/YVTN_repeat-like_dom_sf"/>
</dbReference>
<dbReference type="Proteomes" id="UP001608902">
    <property type="component" value="Unassembled WGS sequence"/>
</dbReference>
<feature type="region of interest" description="Disordered" evidence="1">
    <location>
        <begin position="409"/>
        <end position="437"/>
    </location>
</feature>
<feature type="compositionally biased region" description="Polar residues" evidence="1">
    <location>
        <begin position="307"/>
        <end position="316"/>
    </location>
</feature>
<sequence>MLSTHFSYNATEFAVSTKSRQLIIYDARTAQVKRSSTLVHDGSMLPHVVHCGRKVENERLITTGNSRNTRRQIAVYHANSIDCPLITVDVDGASGRLIPIADNDLNLLYVAGKGDSNIRFYELYEESPHISYLNESAGTRALTAVGYLPKRGLDVAQCEIMRLFRVDAEQLVIEPMSFIVPRRADSFQVDLFPPTRSPTPALSFAEWFGGLDREPILLELRDCILNCTNKPVTFAKIGFAKKPKLLTSDVNNDRKFRFLAQVTKPDYRSVSDREDCKELLKLREVREKIAAESKANAVIAEDPGDDTVNNKANGNSAEDKKADVGENGISPEVAAMNHRNIFLIDSRSEASEIMDTESLPSENRTENRTGMCRHNRSSVSFDESHLLSTRKRNGVRDKPAYKVISPLVHPKPKVKSPDEDYVWPSEETKSNSQSESEEMLVNVISELEKELSKCRCRCQQLETFVRTQEKDIESLRFEIQWKDGRIEYLQSQLTELDNARSNSSHSS</sequence>
<reference evidence="2 3" key="1">
    <citation type="submission" date="2024-08" db="EMBL/GenBank/DDBJ databases">
        <title>Gnathostoma spinigerum genome.</title>
        <authorList>
            <person name="Gonzalez-Bertolin B."/>
            <person name="Monzon S."/>
            <person name="Zaballos A."/>
            <person name="Jimenez P."/>
            <person name="Dekumyoy P."/>
            <person name="Varona S."/>
            <person name="Cuesta I."/>
            <person name="Sumanam S."/>
            <person name="Adisakwattana P."/>
            <person name="Gasser R.B."/>
            <person name="Hernandez-Gonzalez A."/>
            <person name="Young N.D."/>
            <person name="Perteguer M.J."/>
        </authorList>
    </citation>
    <scope>NUCLEOTIDE SEQUENCE [LARGE SCALE GENOMIC DNA]</scope>
    <source>
        <strain evidence="2">AL3</strain>
        <tissue evidence="2">Liver</tissue>
    </source>
</reference>
<dbReference type="PANTHER" id="PTHR10856:SF44">
    <property type="entry name" value="CORONIN"/>
    <property type="match status" value="1"/>
</dbReference>
<evidence type="ECO:0000313" key="2">
    <source>
        <dbReference type="EMBL" id="MFH4976226.1"/>
    </source>
</evidence>
<dbReference type="PANTHER" id="PTHR10856">
    <property type="entry name" value="CORONIN"/>
    <property type="match status" value="1"/>
</dbReference>
<dbReference type="EMBL" id="JBGFUD010001392">
    <property type="protein sequence ID" value="MFH4976226.1"/>
    <property type="molecule type" value="Genomic_DNA"/>
</dbReference>
<evidence type="ECO:0000256" key="1">
    <source>
        <dbReference type="SAM" id="MobiDB-lite"/>
    </source>
</evidence>
<dbReference type="Pfam" id="PF16300">
    <property type="entry name" value="WD40_4"/>
    <property type="match status" value="1"/>
</dbReference>
<evidence type="ECO:0000313" key="3">
    <source>
        <dbReference type="Proteomes" id="UP001608902"/>
    </source>
</evidence>
<dbReference type="SMART" id="SM01167">
    <property type="entry name" value="DUF1900"/>
    <property type="match status" value="1"/>
</dbReference>
<name>A0ABD6EFN9_9BILA</name>
<keyword evidence="3" id="KW-1185">Reference proteome</keyword>
<organism evidence="2 3">
    <name type="scientific">Gnathostoma spinigerum</name>
    <dbReference type="NCBI Taxonomy" id="75299"/>
    <lineage>
        <taxon>Eukaryota</taxon>
        <taxon>Metazoa</taxon>
        <taxon>Ecdysozoa</taxon>
        <taxon>Nematoda</taxon>
        <taxon>Chromadorea</taxon>
        <taxon>Rhabditida</taxon>
        <taxon>Spirurina</taxon>
        <taxon>Gnathostomatomorpha</taxon>
        <taxon>Gnathostomatoidea</taxon>
        <taxon>Gnathostomatidae</taxon>
        <taxon>Gnathostoma</taxon>
    </lineage>
</organism>
<proteinExistence type="predicted"/>
<dbReference type="Gene3D" id="2.130.10.10">
    <property type="entry name" value="YVTN repeat-like/Quinoprotein amine dehydrogenase"/>
    <property type="match status" value="1"/>
</dbReference>
<dbReference type="AlphaFoldDB" id="A0ABD6EFN9"/>
<dbReference type="InterPro" id="IPR015505">
    <property type="entry name" value="Coronin"/>
</dbReference>
<protein>
    <submittedName>
        <fullName evidence="2">Uncharacterized protein</fullName>
    </submittedName>
</protein>
<feature type="region of interest" description="Disordered" evidence="1">
    <location>
        <begin position="301"/>
        <end position="325"/>
    </location>
</feature>
<gene>
    <name evidence="2" type="ORF">AB6A40_002935</name>
</gene>
<accession>A0ABD6EFN9</accession>
<dbReference type="SUPFAM" id="SSF101908">
    <property type="entry name" value="Putative isomerase YbhE"/>
    <property type="match status" value="1"/>
</dbReference>